<evidence type="ECO:0000313" key="3">
    <source>
        <dbReference type="Proteomes" id="UP000192132"/>
    </source>
</evidence>
<evidence type="ECO:0000259" key="1">
    <source>
        <dbReference type="Pfam" id="PF01656"/>
    </source>
</evidence>
<dbReference type="AlphaFoldDB" id="A0A1S8CX17"/>
<sequence length="219" mass="24472">MKTILVANHKGGCGKTITAITLAAALAKRGNKVALADADVQKSSLQWLKLRPEHASKIIGLDWRHDDSIGDTPKKVDWLVVDAPGSLTDQHAAQLVATAHAMIIPVQPSFFDVDSTRRFLKHVEDLKRVRKGKVQLHLLANRVRAQSIGSKQLEDFFRQVDFAPLGWISERSAYPQLAAQGLSIFDHHQKQYQVMQAQWDDLLNYLEPPPPGPVTTWYA</sequence>
<protein>
    <submittedName>
        <fullName evidence="2">Chromosome partitioning protein ParA</fullName>
    </submittedName>
</protein>
<dbReference type="RefSeq" id="WP_076877888.1">
    <property type="nucleotide sequence ID" value="NZ_MLCN01000016.1"/>
</dbReference>
<dbReference type="Gene3D" id="3.40.50.300">
    <property type="entry name" value="P-loop containing nucleotide triphosphate hydrolases"/>
    <property type="match status" value="1"/>
</dbReference>
<dbReference type="CDD" id="cd02042">
    <property type="entry name" value="ParAB_family"/>
    <property type="match status" value="1"/>
</dbReference>
<gene>
    <name evidence="2" type="ORF">BKE30_06945</name>
</gene>
<dbReference type="PANTHER" id="PTHR13696:SF96">
    <property type="entry name" value="COBQ_COBB_MIND_PARA NUCLEOTIDE BINDING DOMAIN-CONTAINING PROTEIN"/>
    <property type="match status" value="1"/>
</dbReference>
<dbReference type="Pfam" id="PF01656">
    <property type="entry name" value="CbiA"/>
    <property type="match status" value="1"/>
</dbReference>
<reference evidence="2 3" key="1">
    <citation type="submission" date="2016-10" db="EMBL/GenBank/DDBJ databases">
        <title>Draft Genome sequence of Alkanindiges sp. strain H1.</title>
        <authorList>
            <person name="Subhash Y."/>
            <person name="Lee S."/>
        </authorList>
    </citation>
    <scope>NUCLEOTIDE SEQUENCE [LARGE SCALE GENOMIC DNA]</scope>
    <source>
        <strain evidence="2 3">H1</strain>
    </source>
</reference>
<dbReference type="OrthoDB" id="69313at2"/>
<dbReference type="PIRSF" id="PIRSF009320">
    <property type="entry name" value="Nuc_binding_HP_1000"/>
    <property type="match status" value="1"/>
</dbReference>
<keyword evidence="3" id="KW-1185">Reference proteome</keyword>
<evidence type="ECO:0000313" key="2">
    <source>
        <dbReference type="EMBL" id="ONG40874.1"/>
    </source>
</evidence>
<accession>A0A1S8CX17</accession>
<feature type="domain" description="CobQ/CobB/MinD/ParA nucleotide binding" evidence="1">
    <location>
        <begin position="4"/>
        <end position="183"/>
    </location>
</feature>
<dbReference type="InterPro" id="IPR027417">
    <property type="entry name" value="P-loop_NTPase"/>
</dbReference>
<dbReference type="SUPFAM" id="SSF52540">
    <property type="entry name" value="P-loop containing nucleoside triphosphate hydrolases"/>
    <property type="match status" value="1"/>
</dbReference>
<dbReference type="PANTHER" id="PTHR13696">
    <property type="entry name" value="P-LOOP CONTAINING NUCLEOSIDE TRIPHOSPHATE HYDROLASE"/>
    <property type="match status" value="1"/>
</dbReference>
<dbReference type="STRING" id="1907941.BKE30_06945"/>
<comment type="caution">
    <text evidence="2">The sequence shown here is derived from an EMBL/GenBank/DDBJ whole genome shotgun (WGS) entry which is preliminary data.</text>
</comment>
<organism evidence="2 3">
    <name type="scientific">Alkanindiges hydrocarboniclasticus</name>
    <dbReference type="NCBI Taxonomy" id="1907941"/>
    <lineage>
        <taxon>Bacteria</taxon>
        <taxon>Pseudomonadati</taxon>
        <taxon>Pseudomonadota</taxon>
        <taxon>Gammaproteobacteria</taxon>
        <taxon>Moraxellales</taxon>
        <taxon>Moraxellaceae</taxon>
        <taxon>Alkanindiges</taxon>
    </lineage>
</organism>
<proteinExistence type="predicted"/>
<dbReference type="InterPro" id="IPR002586">
    <property type="entry name" value="CobQ/CobB/MinD/ParA_Nub-bd_dom"/>
</dbReference>
<dbReference type="InterPro" id="IPR050678">
    <property type="entry name" value="DNA_Partitioning_ATPase"/>
</dbReference>
<name>A0A1S8CX17_9GAMM</name>
<dbReference type="EMBL" id="MLCN01000016">
    <property type="protein sequence ID" value="ONG40874.1"/>
    <property type="molecule type" value="Genomic_DNA"/>
</dbReference>
<dbReference type="Proteomes" id="UP000192132">
    <property type="component" value="Unassembled WGS sequence"/>
</dbReference>